<dbReference type="EMBL" id="GBXM01028588">
    <property type="protein sequence ID" value="JAH79989.1"/>
    <property type="molecule type" value="Transcribed_RNA"/>
</dbReference>
<proteinExistence type="predicted"/>
<organism evidence="1">
    <name type="scientific">Anguilla anguilla</name>
    <name type="common">European freshwater eel</name>
    <name type="synonym">Muraena anguilla</name>
    <dbReference type="NCBI Taxonomy" id="7936"/>
    <lineage>
        <taxon>Eukaryota</taxon>
        <taxon>Metazoa</taxon>
        <taxon>Chordata</taxon>
        <taxon>Craniata</taxon>
        <taxon>Vertebrata</taxon>
        <taxon>Euteleostomi</taxon>
        <taxon>Actinopterygii</taxon>
        <taxon>Neopterygii</taxon>
        <taxon>Teleostei</taxon>
        <taxon>Anguilliformes</taxon>
        <taxon>Anguillidae</taxon>
        <taxon>Anguilla</taxon>
    </lineage>
</organism>
<reference evidence="1" key="1">
    <citation type="submission" date="2014-11" db="EMBL/GenBank/DDBJ databases">
        <authorList>
            <person name="Amaro Gonzalez C."/>
        </authorList>
    </citation>
    <scope>NUCLEOTIDE SEQUENCE</scope>
</reference>
<evidence type="ECO:0000313" key="1">
    <source>
        <dbReference type="EMBL" id="JAH79989.1"/>
    </source>
</evidence>
<dbReference type="AlphaFoldDB" id="A0A0E9VPC9"/>
<reference evidence="1" key="2">
    <citation type="journal article" date="2015" name="Fish Shellfish Immunol.">
        <title>Early steps in the European eel (Anguilla anguilla)-Vibrio vulnificus interaction in the gills: Role of the RtxA13 toxin.</title>
        <authorList>
            <person name="Callol A."/>
            <person name="Pajuelo D."/>
            <person name="Ebbesson L."/>
            <person name="Teles M."/>
            <person name="MacKenzie S."/>
            <person name="Amaro C."/>
        </authorList>
    </citation>
    <scope>NUCLEOTIDE SEQUENCE</scope>
</reference>
<accession>A0A0E9VPC9</accession>
<sequence>MRLCDYDFVRVYCQCQGPTVLIQQFSRLLCSIHSTGPSAKHG</sequence>
<protein>
    <submittedName>
        <fullName evidence="1">Uncharacterized protein</fullName>
    </submittedName>
</protein>
<name>A0A0E9VPC9_ANGAN</name>